<dbReference type="FunFam" id="3.40.50.1240:FF:000033">
    <property type="entry name" value="Chromosome 12, whole genome shotgun sequence"/>
    <property type="match status" value="1"/>
</dbReference>
<proteinExistence type="inferred from homology"/>
<dbReference type="InterPro" id="IPR029033">
    <property type="entry name" value="His_PPase_superfam"/>
</dbReference>
<evidence type="ECO:0000256" key="2">
    <source>
        <dbReference type="ARBA" id="ARBA00012632"/>
    </source>
</evidence>
<dbReference type="InParanoid" id="A0A1Y2LNL1"/>
<evidence type="ECO:0000313" key="6">
    <source>
        <dbReference type="Proteomes" id="UP000193240"/>
    </source>
</evidence>
<gene>
    <name evidence="5" type="ORF">B5807_09617</name>
</gene>
<comment type="similarity">
    <text evidence="1">Belongs to the histidine acid phosphatase family.</text>
</comment>
<keyword evidence="4" id="KW-0732">Signal</keyword>
<protein>
    <recommendedName>
        <fullName evidence="2">3-phytase</fullName>
        <ecNumber evidence="2">3.1.3.8</ecNumber>
    </recommendedName>
</protein>
<organism evidence="5 6">
    <name type="scientific">Epicoccum nigrum</name>
    <name type="common">Soil fungus</name>
    <name type="synonym">Epicoccum purpurascens</name>
    <dbReference type="NCBI Taxonomy" id="105696"/>
    <lineage>
        <taxon>Eukaryota</taxon>
        <taxon>Fungi</taxon>
        <taxon>Dikarya</taxon>
        <taxon>Ascomycota</taxon>
        <taxon>Pezizomycotina</taxon>
        <taxon>Dothideomycetes</taxon>
        <taxon>Pleosporomycetidae</taxon>
        <taxon>Pleosporales</taxon>
        <taxon>Pleosporineae</taxon>
        <taxon>Didymellaceae</taxon>
        <taxon>Epicoccum</taxon>
    </lineage>
</organism>
<keyword evidence="3" id="KW-0378">Hydrolase</keyword>
<dbReference type="InterPro" id="IPR000560">
    <property type="entry name" value="His_Pase_clade-2"/>
</dbReference>
<dbReference type="PANTHER" id="PTHR20963">
    <property type="entry name" value="MULTIPLE INOSITOL POLYPHOSPHATE PHOSPHATASE-RELATED"/>
    <property type="match status" value="1"/>
</dbReference>
<dbReference type="STRING" id="105696.A0A1Y2LNL1"/>
<sequence length="556" mass="59510">MLFRSATNAAAVVTAFAALAGAAPTTTVKASADAGSPSKDVYPPSGTVVNSSLFPPESVVGFPGPTPTGVEPNAIQTAPSYPYNQFQAGVFPLVAPQPHGAVSQTEFDITRYWGNLSPWYSLRSADYGLPEASPLVPEGCEITQLLLLYRHGARYPTSGAGPSTFAQKVANATKTGNLTFSGELTFLGDWTYKLGAELLTPFGRSQEFMLGVAHRQLYGHLLNNFTASGKLPVFRTQSQDRMVKTAENFAAGFFGVPEYMSEVNIEILVETPGVNNSGAPYEVCLNSNVASKGSIGSKVANKFAVDAFNSTLARLQSQVQGITLTPTDAIAMLQLCSYETVALGYSAFCDLFSEGDFLNYEYYYDLSFYYNNGPGSPVSAAQGKGYLDEYIARFTGSYPSPNSALNETFDNSSTYFPLDQSIYADATHEVVVLDVLTAFNLTALFDGPPLSPKGDEGANSFVASRLVPFGTHFATQVLSCPARSPSKQIRFVVNDAVVPINGSHPGCPADKDGLCSFDNVVSVLQKRSAEIDFVYDCLANYTASAGMDYNGRAPRM</sequence>
<name>A0A1Y2LNL1_EPING</name>
<feature type="signal peptide" evidence="4">
    <location>
        <begin position="1"/>
        <end position="22"/>
    </location>
</feature>
<evidence type="ECO:0000256" key="4">
    <source>
        <dbReference type="SAM" id="SignalP"/>
    </source>
</evidence>
<dbReference type="AlphaFoldDB" id="A0A1Y2LNL1"/>
<feature type="chain" id="PRO_5013277106" description="3-phytase" evidence="4">
    <location>
        <begin position="23"/>
        <end position="556"/>
    </location>
</feature>
<dbReference type="EC" id="3.1.3.8" evidence="2"/>
<dbReference type="PROSITE" id="PS00616">
    <property type="entry name" value="HIS_ACID_PHOSPHAT_1"/>
    <property type="match status" value="1"/>
</dbReference>
<dbReference type="Pfam" id="PF00328">
    <property type="entry name" value="His_Phos_2"/>
    <property type="match status" value="1"/>
</dbReference>
<dbReference type="Gene3D" id="3.40.50.1240">
    <property type="entry name" value="Phosphoglycerate mutase-like"/>
    <property type="match status" value="1"/>
</dbReference>
<evidence type="ECO:0000256" key="1">
    <source>
        <dbReference type="ARBA" id="ARBA00005375"/>
    </source>
</evidence>
<dbReference type="GO" id="GO:0003993">
    <property type="term" value="F:acid phosphatase activity"/>
    <property type="evidence" value="ECO:0007669"/>
    <property type="project" value="TreeGrafter"/>
</dbReference>
<dbReference type="SUPFAM" id="SSF53254">
    <property type="entry name" value="Phosphoglycerate mutase-like"/>
    <property type="match status" value="1"/>
</dbReference>
<dbReference type="Proteomes" id="UP000193240">
    <property type="component" value="Unassembled WGS sequence"/>
</dbReference>
<dbReference type="OMA" id="MGPLTPY"/>
<dbReference type="CDD" id="cd07061">
    <property type="entry name" value="HP_HAP_like"/>
    <property type="match status" value="1"/>
</dbReference>
<evidence type="ECO:0000313" key="5">
    <source>
        <dbReference type="EMBL" id="OSS45564.1"/>
    </source>
</evidence>
<dbReference type="InterPro" id="IPR033379">
    <property type="entry name" value="Acid_Pase_AS"/>
</dbReference>
<dbReference type="GO" id="GO:0016158">
    <property type="term" value="F:inositol hexakisphosphate 3-phosphatase activity"/>
    <property type="evidence" value="ECO:0007669"/>
    <property type="project" value="UniProtKB-EC"/>
</dbReference>
<reference evidence="5 6" key="1">
    <citation type="journal article" date="2017" name="Genome Announc.">
        <title>Genome sequence of the saprophytic ascomycete Epicoccum nigrum ICMP 19927 strain isolated from New Zealand.</title>
        <authorList>
            <person name="Fokin M."/>
            <person name="Fleetwood D."/>
            <person name="Weir B.S."/>
            <person name="Villas-Boas S.G."/>
        </authorList>
    </citation>
    <scope>NUCLEOTIDE SEQUENCE [LARGE SCALE GENOMIC DNA]</scope>
    <source>
        <strain evidence="5 6">ICMP 19927</strain>
    </source>
</reference>
<keyword evidence="6" id="KW-1185">Reference proteome</keyword>
<dbReference type="EMBL" id="KZ107853">
    <property type="protein sequence ID" value="OSS45564.1"/>
    <property type="molecule type" value="Genomic_DNA"/>
</dbReference>
<accession>A0A1Y2LNL1</accession>
<evidence type="ECO:0000256" key="3">
    <source>
        <dbReference type="ARBA" id="ARBA00022801"/>
    </source>
</evidence>
<dbReference type="PANTHER" id="PTHR20963:SF55">
    <property type="entry name" value="PHOSPHATASE, PUTATIVE-RELATED"/>
    <property type="match status" value="1"/>
</dbReference>